<evidence type="ECO:0000256" key="1">
    <source>
        <dbReference type="ARBA" id="ARBA00022670"/>
    </source>
</evidence>
<keyword evidence="1" id="KW-0645">Protease</keyword>
<gene>
    <name evidence="8" type="primary">LOC113499663</name>
</gene>
<protein>
    <submittedName>
        <fullName evidence="8">Trypsin CFT-1-like</fullName>
    </submittedName>
</protein>
<dbReference type="InterPro" id="IPR050430">
    <property type="entry name" value="Peptidase_S1"/>
</dbReference>
<dbReference type="Pfam" id="PF00089">
    <property type="entry name" value="Trypsin"/>
    <property type="match status" value="1"/>
</dbReference>
<sequence>MAAVFWAVILLAGLSCTSAELGSPAKIEDFPSVVQVENVAATIWLQQCVGSVLTSYHILSAANCFSGVGYNANTRRIRAGTSTRGYGGSVVEVYHVYIHPSYGQGVGNDGDIAVVRLDGSLKLGDTIQQASILGQGIQLPVALPVTLVGWGTTTEGGLIGNNDLYSLELATVYEGKCLHEYQNAEKPEIITENMVCAGLSTIGGRDLDSRDSGAPLFYSGVTVGVVSFGKSYSDDQYPIVSTSVGSYTSWIVETAAL</sequence>
<evidence type="ECO:0000256" key="4">
    <source>
        <dbReference type="ARBA" id="ARBA00023157"/>
    </source>
</evidence>
<proteinExistence type="predicted"/>
<dbReference type="AlphaFoldDB" id="A0A7E5W5T3"/>
<dbReference type="PROSITE" id="PS50240">
    <property type="entry name" value="TRYPSIN_DOM"/>
    <property type="match status" value="1"/>
</dbReference>
<dbReference type="OrthoDB" id="7741088at2759"/>
<name>A0A7E5W5T3_TRINI</name>
<dbReference type="PANTHER" id="PTHR24276">
    <property type="entry name" value="POLYSERASE-RELATED"/>
    <property type="match status" value="1"/>
</dbReference>
<dbReference type="PANTHER" id="PTHR24276:SF91">
    <property type="entry name" value="AT26814P-RELATED"/>
    <property type="match status" value="1"/>
</dbReference>
<evidence type="ECO:0000259" key="6">
    <source>
        <dbReference type="PROSITE" id="PS50240"/>
    </source>
</evidence>
<feature type="chain" id="PRO_5028914919" evidence="5">
    <location>
        <begin position="20"/>
        <end position="257"/>
    </location>
</feature>
<dbReference type="InterPro" id="IPR001254">
    <property type="entry name" value="Trypsin_dom"/>
</dbReference>
<accession>A0A7E5W5T3</accession>
<dbReference type="SUPFAM" id="SSF50494">
    <property type="entry name" value="Trypsin-like serine proteases"/>
    <property type="match status" value="1"/>
</dbReference>
<dbReference type="InterPro" id="IPR043504">
    <property type="entry name" value="Peptidase_S1_PA_chymotrypsin"/>
</dbReference>
<dbReference type="GeneID" id="113499663"/>
<evidence type="ECO:0000313" key="7">
    <source>
        <dbReference type="Proteomes" id="UP000322000"/>
    </source>
</evidence>
<dbReference type="Proteomes" id="UP000322000">
    <property type="component" value="Chromosome 12"/>
</dbReference>
<reference evidence="8" key="1">
    <citation type="submission" date="2025-08" db="UniProtKB">
        <authorList>
            <consortium name="RefSeq"/>
        </authorList>
    </citation>
    <scope>IDENTIFICATION</scope>
</reference>
<keyword evidence="5" id="KW-0732">Signal</keyword>
<dbReference type="Gene3D" id="2.40.10.10">
    <property type="entry name" value="Trypsin-like serine proteases"/>
    <property type="match status" value="1"/>
</dbReference>
<organism evidence="7 8">
    <name type="scientific">Trichoplusia ni</name>
    <name type="common">Cabbage looper</name>
    <dbReference type="NCBI Taxonomy" id="7111"/>
    <lineage>
        <taxon>Eukaryota</taxon>
        <taxon>Metazoa</taxon>
        <taxon>Ecdysozoa</taxon>
        <taxon>Arthropoda</taxon>
        <taxon>Hexapoda</taxon>
        <taxon>Insecta</taxon>
        <taxon>Pterygota</taxon>
        <taxon>Neoptera</taxon>
        <taxon>Endopterygota</taxon>
        <taxon>Lepidoptera</taxon>
        <taxon>Glossata</taxon>
        <taxon>Ditrysia</taxon>
        <taxon>Noctuoidea</taxon>
        <taxon>Noctuidae</taxon>
        <taxon>Plusiinae</taxon>
        <taxon>Trichoplusia</taxon>
    </lineage>
</organism>
<dbReference type="SMART" id="SM00020">
    <property type="entry name" value="Tryp_SPc"/>
    <property type="match status" value="1"/>
</dbReference>
<evidence type="ECO:0000256" key="3">
    <source>
        <dbReference type="ARBA" id="ARBA00022825"/>
    </source>
</evidence>
<keyword evidence="2" id="KW-0378">Hydrolase</keyword>
<evidence type="ECO:0000256" key="5">
    <source>
        <dbReference type="SAM" id="SignalP"/>
    </source>
</evidence>
<dbReference type="GO" id="GO:0006508">
    <property type="term" value="P:proteolysis"/>
    <property type="evidence" value="ECO:0007669"/>
    <property type="project" value="UniProtKB-KW"/>
</dbReference>
<dbReference type="CDD" id="cd00190">
    <property type="entry name" value="Tryp_SPc"/>
    <property type="match status" value="1"/>
</dbReference>
<evidence type="ECO:0000256" key="2">
    <source>
        <dbReference type="ARBA" id="ARBA00022801"/>
    </source>
</evidence>
<feature type="signal peptide" evidence="5">
    <location>
        <begin position="1"/>
        <end position="19"/>
    </location>
</feature>
<keyword evidence="4" id="KW-1015">Disulfide bond</keyword>
<dbReference type="GO" id="GO:0004252">
    <property type="term" value="F:serine-type endopeptidase activity"/>
    <property type="evidence" value="ECO:0007669"/>
    <property type="project" value="InterPro"/>
</dbReference>
<dbReference type="RefSeq" id="XP_026736005.1">
    <property type="nucleotide sequence ID" value="XM_026880204.1"/>
</dbReference>
<evidence type="ECO:0000313" key="8">
    <source>
        <dbReference type="RefSeq" id="XP_026736005.1"/>
    </source>
</evidence>
<dbReference type="InterPro" id="IPR009003">
    <property type="entry name" value="Peptidase_S1_PA"/>
</dbReference>
<keyword evidence="7" id="KW-1185">Reference proteome</keyword>
<dbReference type="KEGG" id="tnl:113499663"/>
<dbReference type="InParanoid" id="A0A7E5W5T3"/>
<feature type="domain" description="Peptidase S1" evidence="6">
    <location>
        <begin position="10"/>
        <end position="256"/>
    </location>
</feature>
<keyword evidence="3" id="KW-0720">Serine protease</keyword>